<dbReference type="Pfam" id="PF01139">
    <property type="entry name" value="RtcB"/>
    <property type="match status" value="2"/>
</dbReference>
<evidence type="ECO:0000256" key="2">
    <source>
        <dbReference type="ARBA" id="ARBA00022598"/>
    </source>
</evidence>
<sequence>MDEIKGDGDDGTSKGLRLTLVRNVRHTDSCLVLLKGNDLEGNLLKQVRQAAANKMRIRLSQVRLFDTSGKEIQNEADARASVVNRATLFVSSGELCIVKAAPSAGNKRAAASKVVIIANESLVEGPAIDQLNHAAGLPGVVLAVGLPDLHAGASCPIGAAIATHRMIYPSLVGSDIGCGILLAETSLTSSSACKPRTLDRWADSVQLEDPWDGDYSSMLEKAGIKPTQFDRESLGTVGRGNHFAELQVVERIEDEDAAAALGLTERNVYVCVHSGSRGYGESILHTYSKQYGGAGIHLESEEAQCYLEAHDEACKWAKINRHIIATRLVDQLNAECTRFLVDISHNNVVKLSEDQNLKDAGLDEVVEGEVYLHRKGAAPTDQGPVLIPGSRGAFSYLVLPNPPNSTSKSGWSLAHGAGRRLARNAARVGGKAQHPDAKELLITDLLSRVVCDDKGLLYEERPEAYKDAACVISDLVENGLCRTIAVMKPILTYKMRDIYDHRK</sequence>
<dbReference type="InterPro" id="IPR036025">
    <property type="entry name" value="RtcB-like_sf"/>
</dbReference>
<feature type="active site" description="GMP-histidine intermediate" evidence="8">
    <location>
        <position position="415"/>
    </location>
</feature>
<evidence type="ECO:0000256" key="1">
    <source>
        <dbReference type="ARBA" id="ARBA00012726"/>
    </source>
</evidence>
<dbReference type="GO" id="GO:0006396">
    <property type="term" value="P:RNA processing"/>
    <property type="evidence" value="ECO:0007669"/>
    <property type="project" value="InterPro"/>
</dbReference>
<protein>
    <recommendedName>
        <fullName evidence="1">3'-phosphate/5'-hydroxy nucleic acid ligase</fullName>
        <ecNumber evidence="1">6.5.1.8</ecNumber>
    </recommendedName>
</protein>
<dbReference type="InterPro" id="IPR017510">
    <property type="entry name" value="RtcB2"/>
</dbReference>
<keyword evidence="12" id="KW-1185">Reference proteome</keyword>
<feature type="binding site" evidence="10">
    <location>
        <position position="273"/>
    </location>
    <ligand>
        <name>Mn(2+)</name>
        <dbReference type="ChEBI" id="CHEBI:29035"/>
        <label>2</label>
    </ligand>
</feature>
<feature type="binding site" evidence="9">
    <location>
        <begin position="241"/>
        <end position="245"/>
    </location>
    <ligand>
        <name>GMP</name>
        <dbReference type="ChEBI" id="CHEBI:58115"/>
    </ligand>
</feature>
<evidence type="ECO:0000256" key="8">
    <source>
        <dbReference type="PIRSR" id="PIRSR601233-1"/>
    </source>
</evidence>
<dbReference type="EMBL" id="CM026421">
    <property type="protein sequence ID" value="KAG0590643.1"/>
    <property type="molecule type" value="Genomic_DNA"/>
</dbReference>
<dbReference type="InterPro" id="IPR001233">
    <property type="entry name" value="RtcB"/>
</dbReference>
<evidence type="ECO:0000256" key="5">
    <source>
        <dbReference type="ARBA" id="ARBA00023134"/>
    </source>
</evidence>
<feature type="binding site" evidence="10">
    <location>
        <position position="242"/>
    </location>
    <ligand>
        <name>Mn(2+)</name>
        <dbReference type="ChEBI" id="CHEBI:29035"/>
        <label>1</label>
    </ligand>
</feature>
<accession>A0A8T0J726</accession>
<dbReference type="GO" id="GO:0003972">
    <property type="term" value="F:RNA ligase (ATP) activity"/>
    <property type="evidence" value="ECO:0007669"/>
    <property type="project" value="TreeGrafter"/>
</dbReference>
<keyword evidence="2" id="KW-0436">Ligase</keyword>
<feature type="binding site" evidence="9">
    <location>
        <position position="395"/>
    </location>
    <ligand>
        <name>GMP</name>
        <dbReference type="ChEBI" id="CHEBI:58115"/>
    </ligand>
</feature>
<evidence type="ECO:0000256" key="7">
    <source>
        <dbReference type="ARBA" id="ARBA00047746"/>
    </source>
</evidence>
<dbReference type="PANTHER" id="PTHR11118:SF1">
    <property type="entry name" value="RNA-SPLICING LIGASE RTCB HOMOLOG"/>
    <property type="match status" value="1"/>
</dbReference>
<feature type="binding site" evidence="9">
    <location>
        <begin position="415"/>
        <end position="418"/>
    </location>
    <ligand>
        <name>GMP</name>
        <dbReference type="ChEBI" id="CHEBI:58115"/>
    </ligand>
</feature>
<name>A0A8T0J726_CERPU</name>
<keyword evidence="6 10" id="KW-0464">Manganese</keyword>
<keyword evidence="5 9" id="KW-0342">GTP-binding</keyword>
<evidence type="ECO:0000313" key="12">
    <source>
        <dbReference type="Proteomes" id="UP000822688"/>
    </source>
</evidence>
<proteinExistence type="predicted"/>
<dbReference type="GO" id="GO:0170057">
    <property type="term" value="F:RNA ligase (GTP) activity"/>
    <property type="evidence" value="ECO:0007669"/>
    <property type="project" value="UniProtKB-EC"/>
</dbReference>
<dbReference type="PANTHER" id="PTHR11118">
    <property type="entry name" value="RNA-SPLICING LIGASE RTCB HOMOLOG"/>
    <property type="match status" value="1"/>
</dbReference>
<evidence type="ECO:0000256" key="4">
    <source>
        <dbReference type="ARBA" id="ARBA00022741"/>
    </source>
</evidence>
<evidence type="ECO:0000313" key="11">
    <source>
        <dbReference type="EMBL" id="KAG0590643.1"/>
    </source>
</evidence>
<comment type="cofactor">
    <cofactor evidence="10">
        <name>Mn(2+)</name>
        <dbReference type="ChEBI" id="CHEBI:29035"/>
    </cofactor>
    <text evidence="10">Binds 2 manganese ions per subunit.</text>
</comment>
<dbReference type="Proteomes" id="UP000822688">
    <property type="component" value="Chromosome 1"/>
</dbReference>
<evidence type="ECO:0000256" key="9">
    <source>
        <dbReference type="PIRSR" id="PIRSR601233-2"/>
    </source>
</evidence>
<dbReference type="GO" id="GO:0005525">
    <property type="term" value="F:GTP binding"/>
    <property type="evidence" value="ECO:0007669"/>
    <property type="project" value="UniProtKB-KW"/>
</dbReference>
<dbReference type="GO" id="GO:0046872">
    <property type="term" value="F:metal ion binding"/>
    <property type="evidence" value="ECO:0007669"/>
    <property type="project" value="UniProtKB-KW"/>
</dbReference>
<dbReference type="Gene3D" id="3.90.1860.10">
    <property type="entry name" value="tRNA-splicing ligase RtcB"/>
    <property type="match status" value="1"/>
</dbReference>
<dbReference type="SUPFAM" id="SSF103365">
    <property type="entry name" value="Hypothetical protein PH1602"/>
    <property type="match status" value="1"/>
</dbReference>
<gene>
    <name evidence="11" type="ORF">KC19_1G116000</name>
</gene>
<organism evidence="11 12">
    <name type="scientific">Ceratodon purpureus</name>
    <name type="common">Fire moss</name>
    <name type="synonym">Dicranum purpureum</name>
    <dbReference type="NCBI Taxonomy" id="3225"/>
    <lineage>
        <taxon>Eukaryota</taxon>
        <taxon>Viridiplantae</taxon>
        <taxon>Streptophyta</taxon>
        <taxon>Embryophyta</taxon>
        <taxon>Bryophyta</taxon>
        <taxon>Bryophytina</taxon>
        <taxon>Bryopsida</taxon>
        <taxon>Dicranidae</taxon>
        <taxon>Pseudoditrichales</taxon>
        <taxon>Ditrichaceae</taxon>
        <taxon>Ceratodon</taxon>
    </lineage>
</organism>
<feature type="binding site" evidence="10">
    <location>
        <position position="175"/>
    </location>
    <ligand>
        <name>Mn(2+)</name>
        <dbReference type="ChEBI" id="CHEBI:29035"/>
        <label>1</label>
    </ligand>
</feature>
<comment type="caution">
    <text evidence="11">The sequence shown here is derived from an EMBL/GenBank/DDBJ whole genome shotgun (WGS) entry which is preliminary data.</text>
</comment>
<reference evidence="11" key="1">
    <citation type="submission" date="2020-06" db="EMBL/GenBank/DDBJ databases">
        <title>WGS assembly of Ceratodon purpureus strain R40.</title>
        <authorList>
            <person name="Carey S.B."/>
            <person name="Jenkins J."/>
            <person name="Shu S."/>
            <person name="Lovell J.T."/>
            <person name="Sreedasyam A."/>
            <person name="Maumus F."/>
            <person name="Tiley G.P."/>
            <person name="Fernandez-Pozo N."/>
            <person name="Barry K."/>
            <person name="Chen C."/>
            <person name="Wang M."/>
            <person name="Lipzen A."/>
            <person name="Daum C."/>
            <person name="Saski C.A."/>
            <person name="Payton A.C."/>
            <person name="Mcbreen J.C."/>
            <person name="Conrad R.E."/>
            <person name="Kollar L.M."/>
            <person name="Olsson S."/>
            <person name="Huttunen S."/>
            <person name="Landis J.B."/>
            <person name="Wickett N.J."/>
            <person name="Johnson M.G."/>
            <person name="Rensing S.A."/>
            <person name="Grimwood J."/>
            <person name="Schmutz J."/>
            <person name="Mcdaniel S.F."/>
        </authorList>
    </citation>
    <scope>NUCLEOTIDE SEQUENCE</scope>
    <source>
        <strain evidence="11">R40</strain>
    </source>
</reference>
<dbReference type="AlphaFoldDB" id="A0A8T0J726"/>
<dbReference type="NCBIfam" id="TIGR03073">
    <property type="entry name" value="release_rtcB"/>
    <property type="match status" value="1"/>
</dbReference>
<evidence type="ECO:0000256" key="3">
    <source>
        <dbReference type="ARBA" id="ARBA00022723"/>
    </source>
</evidence>
<comment type="catalytic activity">
    <reaction evidence="7">
        <text>a 3'-end 3'-phospho-ribonucleotide-RNA + a 5'-end dephospho-ribonucleoside-RNA + GTP = a ribonucleotidyl-ribonucleotide-RNA + GMP + diphosphate</text>
        <dbReference type="Rhea" id="RHEA:68076"/>
        <dbReference type="Rhea" id="RHEA-COMP:10463"/>
        <dbReference type="Rhea" id="RHEA-COMP:13936"/>
        <dbReference type="Rhea" id="RHEA-COMP:17355"/>
        <dbReference type="ChEBI" id="CHEBI:33019"/>
        <dbReference type="ChEBI" id="CHEBI:37565"/>
        <dbReference type="ChEBI" id="CHEBI:58115"/>
        <dbReference type="ChEBI" id="CHEBI:83062"/>
        <dbReference type="ChEBI" id="CHEBI:138284"/>
        <dbReference type="ChEBI" id="CHEBI:173118"/>
        <dbReference type="EC" id="6.5.1.8"/>
    </reaction>
</comment>
<dbReference type="EC" id="6.5.1.8" evidence="1"/>
<keyword evidence="4 9" id="KW-0547">Nucleotide-binding</keyword>
<keyword evidence="3 10" id="KW-0479">Metal-binding</keyword>
<evidence type="ECO:0000256" key="6">
    <source>
        <dbReference type="ARBA" id="ARBA00023211"/>
    </source>
</evidence>
<evidence type="ECO:0000256" key="10">
    <source>
        <dbReference type="PIRSR" id="PIRSR601233-3"/>
    </source>
</evidence>